<reference evidence="3" key="1">
    <citation type="submission" date="2020-07" db="EMBL/GenBank/DDBJ databases">
        <title>Genome sequence and genetic diversity analysis of an under-domesticated orphan crop, white fonio (Digitaria exilis).</title>
        <authorList>
            <person name="Bennetzen J.L."/>
            <person name="Chen S."/>
            <person name="Ma X."/>
            <person name="Wang X."/>
            <person name="Yssel A.E.J."/>
            <person name="Chaluvadi S.R."/>
            <person name="Johnson M."/>
            <person name="Gangashetty P."/>
            <person name="Hamidou F."/>
            <person name="Sanogo M.D."/>
            <person name="Zwaenepoel A."/>
            <person name="Wallace J."/>
            <person name="Van De Peer Y."/>
            <person name="Van Deynze A."/>
        </authorList>
    </citation>
    <scope>NUCLEOTIDE SEQUENCE</scope>
    <source>
        <tissue evidence="3">Leaves</tissue>
    </source>
</reference>
<comment type="caution">
    <text evidence="3">The sequence shown here is derived from an EMBL/GenBank/DDBJ whole genome shotgun (WGS) entry which is preliminary data.</text>
</comment>
<name>A0A835C4V4_9POAL</name>
<evidence type="ECO:0000313" key="4">
    <source>
        <dbReference type="Proteomes" id="UP000636709"/>
    </source>
</evidence>
<feature type="chain" id="PRO_5032599518" evidence="2">
    <location>
        <begin position="26"/>
        <end position="246"/>
    </location>
</feature>
<keyword evidence="4" id="KW-1185">Reference proteome</keyword>
<proteinExistence type="predicted"/>
<evidence type="ECO:0000256" key="2">
    <source>
        <dbReference type="SAM" id="SignalP"/>
    </source>
</evidence>
<sequence length="246" mass="26223">MARKQLAPSIVVTVVLLVIAAAALAAWGGTWTAVSGGLSSQCCDVVLTLVERVRRTTREWSIRPSHVNTGFRGPSDHLYQELGTGRITGTNAALRPVLKVSFLLVAGSGACAGSPSTCPFIYSGYSGDDVLICQPPRLLSSRRSFRHYAHISETAVYNDSPPQACIHLSSFCRRCRFRPPPSRRLPLPRSTSAAAAGSAPSAPHLLPFSSASPQTSYNTASQSCPCLPPPPPLDKHIPGRDNLIPV</sequence>
<feature type="compositionally biased region" description="Polar residues" evidence="1">
    <location>
        <begin position="209"/>
        <end position="223"/>
    </location>
</feature>
<dbReference type="AlphaFoldDB" id="A0A835C4V4"/>
<dbReference type="EMBL" id="JACEFO010001677">
    <property type="protein sequence ID" value="KAF8722119.1"/>
    <property type="molecule type" value="Genomic_DNA"/>
</dbReference>
<organism evidence="3 4">
    <name type="scientific">Digitaria exilis</name>
    <dbReference type="NCBI Taxonomy" id="1010633"/>
    <lineage>
        <taxon>Eukaryota</taxon>
        <taxon>Viridiplantae</taxon>
        <taxon>Streptophyta</taxon>
        <taxon>Embryophyta</taxon>
        <taxon>Tracheophyta</taxon>
        <taxon>Spermatophyta</taxon>
        <taxon>Magnoliopsida</taxon>
        <taxon>Liliopsida</taxon>
        <taxon>Poales</taxon>
        <taxon>Poaceae</taxon>
        <taxon>PACMAD clade</taxon>
        <taxon>Panicoideae</taxon>
        <taxon>Panicodae</taxon>
        <taxon>Paniceae</taxon>
        <taxon>Anthephorinae</taxon>
        <taxon>Digitaria</taxon>
    </lineage>
</organism>
<accession>A0A835C4V4</accession>
<feature type="signal peptide" evidence="2">
    <location>
        <begin position="1"/>
        <end position="25"/>
    </location>
</feature>
<gene>
    <name evidence="3" type="ORF">HU200_022759</name>
</gene>
<feature type="region of interest" description="Disordered" evidence="1">
    <location>
        <begin position="209"/>
        <end position="246"/>
    </location>
</feature>
<evidence type="ECO:0000256" key="1">
    <source>
        <dbReference type="SAM" id="MobiDB-lite"/>
    </source>
</evidence>
<protein>
    <submittedName>
        <fullName evidence="3">Uncharacterized protein</fullName>
    </submittedName>
</protein>
<dbReference type="Proteomes" id="UP000636709">
    <property type="component" value="Unassembled WGS sequence"/>
</dbReference>
<keyword evidence="2" id="KW-0732">Signal</keyword>
<evidence type="ECO:0000313" key="3">
    <source>
        <dbReference type="EMBL" id="KAF8722119.1"/>
    </source>
</evidence>